<organism evidence="4">
    <name type="scientific">freshwater metagenome</name>
    <dbReference type="NCBI Taxonomy" id="449393"/>
    <lineage>
        <taxon>unclassified sequences</taxon>
        <taxon>metagenomes</taxon>
        <taxon>ecological metagenomes</taxon>
    </lineage>
</organism>
<protein>
    <submittedName>
        <fullName evidence="4">Unannotated protein</fullName>
    </submittedName>
</protein>
<proteinExistence type="predicted"/>
<feature type="domain" description="Virulence factor" evidence="1">
    <location>
        <begin position="13"/>
        <end position="96"/>
    </location>
</feature>
<accession>A0A6J7CDF1</accession>
<evidence type="ECO:0000259" key="1">
    <source>
        <dbReference type="Pfam" id="PF13769"/>
    </source>
</evidence>
<evidence type="ECO:0000313" key="5">
    <source>
        <dbReference type="EMBL" id="CAB4916036.1"/>
    </source>
</evidence>
<evidence type="ECO:0000313" key="3">
    <source>
        <dbReference type="EMBL" id="CAB4715674.1"/>
    </source>
</evidence>
<dbReference type="AlphaFoldDB" id="A0A6J7CDF1"/>
<evidence type="ECO:0000313" key="6">
    <source>
        <dbReference type="EMBL" id="CAB4978108.1"/>
    </source>
</evidence>
<dbReference type="EMBL" id="CAESGF010000001">
    <property type="protein sequence ID" value="CAB4362262.1"/>
    <property type="molecule type" value="Genomic_DNA"/>
</dbReference>
<reference evidence="4" key="1">
    <citation type="submission" date="2020-05" db="EMBL/GenBank/DDBJ databases">
        <authorList>
            <person name="Chiriac C."/>
            <person name="Salcher M."/>
            <person name="Ghai R."/>
            <person name="Kavagutti S V."/>
        </authorList>
    </citation>
    <scope>NUCLEOTIDE SEQUENCE</scope>
</reference>
<evidence type="ECO:0000313" key="2">
    <source>
        <dbReference type="EMBL" id="CAB4362262.1"/>
    </source>
</evidence>
<sequence length="109" mass="12026">MARRSASEVVVILWRDIPAQINGKDGDDRHQVILPHRFQKAIDRAAMVAGKKSAQDYVGEWRRATHPLTGSVADSVAATAANIETEFTNERLHALVDNGGWDPAEEHLT</sequence>
<dbReference type="EMBL" id="CAEZYF010000004">
    <property type="protein sequence ID" value="CAB4715674.1"/>
    <property type="molecule type" value="Genomic_DNA"/>
</dbReference>
<dbReference type="EMBL" id="CAFBMT010000002">
    <property type="protein sequence ID" value="CAB4916036.1"/>
    <property type="molecule type" value="Genomic_DNA"/>
</dbReference>
<dbReference type="Pfam" id="PF13769">
    <property type="entry name" value="Virulence_fact"/>
    <property type="match status" value="1"/>
</dbReference>
<dbReference type="EMBL" id="CAFBIY010000254">
    <property type="protein sequence ID" value="CAB4853433.1"/>
    <property type="molecule type" value="Genomic_DNA"/>
</dbReference>
<dbReference type="EMBL" id="CAFBOL010000010">
    <property type="protein sequence ID" value="CAB4978108.1"/>
    <property type="molecule type" value="Genomic_DNA"/>
</dbReference>
<evidence type="ECO:0000313" key="4">
    <source>
        <dbReference type="EMBL" id="CAB4853433.1"/>
    </source>
</evidence>
<dbReference type="InterPro" id="IPR025989">
    <property type="entry name" value="Virulence_F_dom"/>
</dbReference>
<name>A0A6J7CDF1_9ZZZZ</name>
<gene>
    <name evidence="3" type="ORF">UFOPK2656_00958</name>
    <name evidence="4" type="ORF">UFOPK3267_02964</name>
    <name evidence="5" type="ORF">UFOPK3651_00541</name>
    <name evidence="6" type="ORF">UFOPK3931_00628</name>
    <name evidence="2" type="ORF">UFOPK4189_00034</name>
</gene>